<dbReference type="InterPro" id="IPR041527">
    <property type="entry name" value="YhcG_N"/>
</dbReference>
<dbReference type="InterPro" id="IPR053148">
    <property type="entry name" value="PD-DEXK-like_domain"/>
</dbReference>
<dbReference type="InterPro" id="IPR011856">
    <property type="entry name" value="tRNA_endonuc-like_dom_sf"/>
</dbReference>
<evidence type="ECO:0000259" key="1">
    <source>
        <dbReference type="Pfam" id="PF06250"/>
    </source>
</evidence>
<accession>A0A7X2L9R4</accession>
<evidence type="ECO:0000313" key="3">
    <source>
        <dbReference type="EMBL" id="MRS99243.1"/>
    </source>
</evidence>
<dbReference type="Pfam" id="PF17761">
    <property type="entry name" value="DUF1016_N"/>
    <property type="match status" value="1"/>
</dbReference>
<name>A0A7X2L9R4_RALPI</name>
<dbReference type="EMBL" id="WJYN01000004">
    <property type="protein sequence ID" value="MRS99243.1"/>
    <property type="molecule type" value="Genomic_DNA"/>
</dbReference>
<sequence length="353" mass="40205">MATRPPARRKLAPVVRQTVDAQDYAALLTEIRARIQAAQYAALRAVNKELVGLYWDIGQLIVARQQTEGWGKAVVQQLATDLQASFPGTGGFSASNLWRMKGFFETYCNAAKLAPLVREIGWSHNLLILERCKDAQEREFYLRMTRKFGWSKNVLAHQIDNQSYEKSLLGQTNFDQALTPALRAQAKLAVRDEYAFDFLELGAQHSERELERSLITRIEDFLRAMGGMFAFLGSQYRLEVEGDEYFIDLLLFHRRLRSLVAIELKIGKFEPEFVGKMQFYLAALDEQVRQDDENPSIGIILCKEKKRTIVEYALRDARKPIGVATYAITKSLPKELQGQLPSPEAIARLLETL</sequence>
<organism evidence="3 4">
    <name type="scientific">Ralstonia pickettii</name>
    <name type="common">Burkholderia pickettii</name>
    <dbReference type="NCBI Taxonomy" id="329"/>
    <lineage>
        <taxon>Bacteria</taxon>
        <taxon>Pseudomonadati</taxon>
        <taxon>Pseudomonadota</taxon>
        <taxon>Betaproteobacteria</taxon>
        <taxon>Burkholderiales</taxon>
        <taxon>Burkholderiaceae</taxon>
        <taxon>Ralstonia</taxon>
    </lineage>
</organism>
<reference evidence="3 4" key="1">
    <citation type="submission" date="2019-11" db="EMBL/GenBank/DDBJ databases">
        <title>Phenotypic characterization of an OXA-22 and OXA-60 co-producing Ralstonia pickettii clinical strain.</title>
        <authorList>
            <person name="He F."/>
        </authorList>
    </citation>
    <scope>NUCLEOTIDE SEQUENCE [LARGE SCALE GENOMIC DNA]</scope>
    <source>
        <strain evidence="3 4">PSLESD1</strain>
    </source>
</reference>
<dbReference type="RefSeq" id="WP_154206880.1">
    <property type="nucleotide sequence ID" value="NZ_WJYN01000004.1"/>
</dbReference>
<protein>
    <submittedName>
        <fullName evidence="3">DUF1016 family protein</fullName>
    </submittedName>
</protein>
<evidence type="ECO:0000259" key="2">
    <source>
        <dbReference type="Pfam" id="PF17761"/>
    </source>
</evidence>
<dbReference type="AlphaFoldDB" id="A0A7X2L9R4"/>
<feature type="domain" description="YhcG N-terminal" evidence="2">
    <location>
        <begin position="30"/>
        <end position="166"/>
    </location>
</feature>
<dbReference type="InterPro" id="IPR009362">
    <property type="entry name" value="YhcG_C"/>
</dbReference>
<feature type="domain" description="YhcG PDDEXK nuclease" evidence="1">
    <location>
        <begin position="189"/>
        <end position="341"/>
    </location>
</feature>
<dbReference type="PANTHER" id="PTHR30547:SF0">
    <property type="entry name" value="BLR8175 PROTEIN"/>
    <property type="match status" value="1"/>
</dbReference>
<dbReference type="Gene3D" id="3.40.1350.10">
    <property type="match status" value="1"/>
</dbReference>
<dbReference type="GO" id="GO:0003676">
    <property type="term" value="F:nucleic acid binding"/>
    <property type="evidence" value="ECO:0007669"/>
    <property type="project" value="InterPro"/>
</dbReference>
<dbReference type="Proteomes" id="UP000441032">
    <property type="component" value="Unassembled WGS sequence"/>
</dbReference>
<dbReference type="Pfam" id="PF06250">
    <property type="entry name" value="YhcG_C"/>
    <property type="match status" value="1"/>
</dbReference>
<dbReference type="PANTHER" id="PTHR30547">
    <property type="entry name" value="UNCHARACTERIZED PROTEIN YHCG-RELATED"/>
    <property type="match status" value="1"/>
</dbReference>
<proteinExistence type="predicted"/>
<gene>
    <name evidence="3" type="ORF">GJQ57_11345</name>
</gene>
<evidence type="ECO:0000313" key="4">
    <source>
        <dbReference type="Proteomes" id="UP000441032"/>
    </source>
</evidence>
<comment type="caution">
    <text evidence="3">The sequence shown here is derived from an EMBL/GenBank/DDBJ whole genome shotgun (WGS) entry which is preliminary data.</text>
</comment>